<evidence type="ECO:0000256" key="9">
    <source>
        <dbReference type="ARBA" id="ARBA00061532"/>
    </source>
</evidence>
<dbReference type="Pfam" id="PF03023">
    <property type="entry name" value="MurJ"/>
    <property type="match status" value="1"/>
</dbReference>
<comment type="function">
    <text evidence="8">Involved in peptidoglycan biosynthesis. Transports lipid-linked peptidoglycan precursors from the inner to the outer leaflet of the cytoplasmic membrane.</text>
</comment>
<comment type="similarity">
    <text evidence="9">Belongs to the MurJ/MviN family.</text>
</comment>
<feature type="transmembrane region" description="Helical" evidence="10">
    <location>
        <begin position="477"/>
        <end position="499"/>
    </location>
</feature>
<protein>
    <submittedName>
        <fullName evidence="11">Peptidoglycan lipid II flippase</fullName>
    </submittedName>
</protein>
<accession>A0ABU0LQN3</accession>
<keyword evidence="4" id="KW-0133">Cell shape</keyword>
<keyword evidence="3 10" id="KW-0812">Transmembrane</keyword>
<evidence type="ECO:0000256" key="5">
    <source>
        <dbReference type="ARBA" id="ARBA00022984"/>
    </source>
</evidence>
<feature type="transmembrane region" description="Helical" evidence="10">
    <location>
        <begin position="252"/>
        <end position="272"/>
    </location>
</feature>
<reference evidence="11 12" key="1">
    <citation type="submission" date="2023-07" db="EMBL/GenBank/DDBJ databases">
        <title>Genomic Encyclopedia of Type Strains, Phase IV (KMG-IV): sequencing the most valuable type-strain genomes for metagenomic binning, comparative biology and taxonomic classification.</title>
        <authorList>
            <person name="Goeker M."/>
        </authorList>
    </citation>
    <scope>NUCLEOTIDE SEQUENCE [LARGE SCALE GENOMIC DNA]</scope>
    <source>
        <strain evidence="11 12">DSM 15561</strain>
    </source>
</reference>
<feature type="transmembrane region" description="Helical" evidence="10">
    <location>
        <begin position="382"/>
        <end position="405"/>
    </location>
</feature>
<evidence type="ECO:0000313" key="12">
    <source>
        <dbReference type="Proteomes" id="UP001235094"/>
    </source>
</evidence>
<evidence type="ECO:0000256" key="2">
    <source>
        <dbReference type="ARBA" id="ARBA00022475"/>
    </source>
</evidence>
<sequence>MALLRHASTVALLTLASRVLGFARDAGVAALFGTGVVADAGVAGLALPQLARRLLGEGALNAAILPHLGGPAGQRGSVETRARAAAAVVLFALAATALAVLLYLLMPGVIALLAPGFPGEGPRAEGAVFAGRLTVICLPLAMLAGVFAALANAAGRFARPSLAPAAANVVVLALLVALYVAGAHHMAPAMAIAWLAAGAVAGAVTQFGLNFLSVPRGTFDGHLSRAAFRAAGAMLKAAPPTLFAAALPQLRFLVAAAAASSITGGIAALFYATRLVELPLGLIGASAGAVLLPALTSEEGRPGHELGARGIEAALALALPAALGLAVLAHPIVTVLFERGAFDRQASALTATALALLALSLPLQAVEKILAAIAFSRGFARLVTQAGLAALLAGGAAGFAGAAMLGMAGPALGVLVSSLIGLGVLGLGLARRGHLTLSRPARRRIGGLVAAALGMAGAIALAATFTGDTFAANGWGAAGALAGLVLLGVGVYGGMARAFGGVEFARLRAALRQSPRRNHP</sequence>
<evidence type="ECO:0000256" key="1">
    <source>
        <dbReference type="ARBA" id="ARBA00004651"/>
    </source>
</evidence>
<feature type="transmembrane region" description="Helical" evidence="10">
    <location>
        <begin position="84"/>
        <end position="106"/>
    </location>
</feature>
<feature type="transmembrane region" description="Helical" evidence="10">
    <location>
        <begin position="278"/>
        <end position="295"/>
    </location>
</feature>
<feature type="transmembrane region" description="Helical" evidence="10">
    <location>
        <begin position="126"/>
        <end position="150"/>
    </location>
</feature>
<dbReference type="EMBL" id="JAUSVR010000005">
    <property type="protein sequence ID" value="MDQ0511010.1"/>
    <property type="molecule type" value="Genomic_DNA"/>
</dbReference>
<dbReference type="PANTHER" id="PTHR47019:SF1">
    <property type="entry name" value="LIPID II FLIPPASE MURJ"/>
    <property type="match status" value="1"/>
</dbReference>
<evidence type="ECO:0000256" key="3">
    <source>
        <dbReference type="ARBA" id="ARBA00022692"/>
    </source>
</evidence>
<feature type="transmembrane region" description="Helical" evidence="10">
    <location>
        <begin position="411"/>
        <end position="433"/>
    </location>
</feature>
<comment type="caution">
    <text evidence="11">The sequence shown here is derived from an EMBL/GenBank/DDBJ whole genome shotgun (WGS) entry which is preliminary data.</text>
</comment>
<keyword evidence="6 10" id="KW-1133">Transmembrane helix</keyword>
<dbReference type="InterPro" id="IPR004268">
    <property type="entry name" value="MurJ"/>
</dbReference>
<comment type="subcellular location">
    <subcellularLocation>
        <location evidence="1">Cell membrane</location>
        <topology evidence="1">Multi-pass membrane protein</topology>
    </subcellularLocation>
</comment>
<dbReference type="Proteomes" id="UP001235094">
    <property type="component" value="Unassembled WGS sequence"/>
</dbReference>
<keyword evidence="5" id="KW-0573">Peptidoglycan synthesis</keyword>
<evidence type="ECO:0000256" key="7">
    <source>
        <dbReference type="ARBA" id="ARBA00023136"/>
    </source>
</evidence>
<gene>
    <name evidence="11" type="ORF">QOZ99_001906</name>
</gene>
<keyword evidence="12" id="KW-1185">Reference proteome</keyword>
<dbReference type="InterPro" id="IPR051050">
    <property type="entry name" value="Lipid_II_flippase_MurJ/MviN"/>
</dbReference>
<evidence type="ECO:0000256" key="8">
    <source>
        <dbReference type="ARBA" id="ARBA00060041"/>
    </source>
</evidence>
<organism evidence="11 12">
    <name type="scientific">Ancylobacter amanitiformis</name>
    <dbReference type="NCBI Taxonomy" id="217069"/>
    <lineage>
        <taxon>Bacteria</taxon>
        <taxon>Pseudomonadati</taxon>
        <taxon>Pseudomonadota</taxon>
        <taxon>Alphaproteobacteria</taxon>
        <taxon>Hyphomicrobiales</taxon>
        <taxon>Xanthobacteraceae</taxon>
        <taxon>Ancylobacter</taxon>
    </lineage>
</organism>
<keyword evidence="7 10" id="KW-0472">Membrane</keyword>
<dbReference type="PRINTS" id="PR01806">
    <property type="entry name" value="VIRFACTRMVIN"/>
</dbReference>
<feature type="transmembrane region" description="Helical" evidence="10">
    <location>
        <begin position="445"/>
        <end position="465"/>
    </location>
</feature>
<dbReference type="RefSeq" id="WP_306889729.1">
    <property type="nucleotide sequence ID" value="NZ_JAUSVR010000005.1"/>
</dbReference>
<dbReference type="PANTHER" id="PTHR47019">
    <property type="entry name" value="LIPID II FLIPPASE MURJ"/>
    <property type="match status" value="1"/>
</dbReference>
<evidence type="ECO:0000256" key="6">
    <source>
        <dbReference type="ARBA" id="ARBA00022989"/>
    </source>
</evidence>
<evidence type="ECO:0000313" key="11">
    <source>
        <dbReference type="EMBL" id="MDQ0511010.1"/>
    </source>
</evidence>
<name>A0ABU0LQN3_9HYPH</name>
<keyword evidence="2" id="KW-1003">Cell membrane</keyword>
<evidence type="ECO:0000256" key="10">
    <source>
        <dbReference type="SAM" id="Phobius"/>
    </source>
</evidence>
<feature type="transmembrane region" description="Helical" evidence="10">
    <location>
        <begin position="315"/>
        <end position="337"/>
    </location>
</feature>
<evidence type="ECO:0000256" key="4">
    <source>
        <dbReference type="ARBA" id="ARBA00022960"/>
    </source>
</evidence>
<feature type="transmembrane region" description="Helical" evidence="10">
    <location>
        <begin position="187"/>
        <end position="209"/>
    </location>
</feature>
<feature type="transmembrane region" description="Helical" evidence="10">
    <location>
        <begin position="162"/>
        <end position="181"/>
    </location>
</feature>
<proteinExistence type="inferred from homology"/>